<gene>
    <name evidence="2" type="ORF">EJB05_30542</name>
</gene>
<feature type="chain" id="PRO_5023937814" description="Secreted protein" evidence="1">
    <location>
        <begin position="21"/>
        <end position="131"/>
    </location>
</feature>
<comment type="caution">
    <text evidence="2">The sequence shown here is derived from an EMBL/GenBank/DDBJ whole genome shotgun (WGS) entry which is preliminary data.</text>
</comment>
<name>A0A5J9UBK9_9POAL</name>
<evidence type="ECO:0000313" key="3">
    <source>
        <dbReference type="Proteomes" id="UP000324897"/>
    </source>
</evidence>
<dbReference type="EMBL" id="RWGY01000026">
    <property type="protein sequence ID" value="TVU20936.1"/>
    <property type="molecule type" value="Genomic_DNA"/>
</dbReference>
<sequence>MARSWLELLLVTQLFSTCTTIFGRAEMSVTYFAFIVRNNLLLSATIASHEIILPTVTWRCQTCVITAMTLQKHKMRLVTEIPGQALTARKKTLVTMMRKNHQQKWLLRVTVEREFLSVHHSSESKLILTNK</sequence>
<evidence type="ECO:0008006" key="4">
    <source>
        <dbReference type="Google" id="ProtNLM"/>
    </source>
</evidence>
<reference evidence="2 3" key="1">
    <citation type="journal article" date="2019" name="Sci. Rep.">
        <title>A high-quality genome of Eragrostis curvula grass provides insights into Poaceae evolution and supports new strategies to enhance forage quality.</title>
        <authorList>
            <person name="Carballo J."/>
            <person name="Santos B.A.C.M."/>
            <person name="Zappacosta D."/>
            <person name="Garbus I."/>
            <person name="Selva J.P."/>
            <person name="Gallo C.A."/>
            <person name="Diaz A."/>
            <person name="Albertini E."/>
            <person name="Caccamo M."/>
            <person name="Echenique V."/>
        </authorList>
    </citation>
    <scope>NUCLEOTIDE SEQUENCE [LARGE SCALE GENOMIC DNA]</scope>
    <source>
        <strain evidence="3">cv. Victoria</strain>
        <tissue evidence="2">Leaf</tissue>
    </source>
</reference>
<evidence type="ECO:0000313" key="2">
    <source>
        <dbReference type="EMBL" id="TVU20936.1"/>
    </source>
</evidence>
<dbReference type="AlphaFoldDB" id="A0A5J9UBK9"/>
<evidence type="ECO:0000256" key="1">
    <source>
        <dbReference type="SAM" id="SignalP"/>
    </source>
</evidence>
<proteinExistence type="predicted"/>
<keyword evidence="3" id="KW-1185">Reference proteome</keyword>
<feature type="signal peptide" evidence="1">
    <location>
        <begin position="1"/>
        <end position="20"/>
    </location>
</feature>
<organism evidence="2 3">
    <name type="scientific">Eragrostis curvula</name>
    <name type="common">weeping love grass</name>
    <dbReference type="NCBI Taxonomy" id="38414"/>
    <lineage>
        <taxon>Eukaryota</taxon>
        <taxon>Viridiplantae</taxon>
        <taxon>Streptophyta</taxon>
        <taxon>Embryophyta</taxon>
        <taxon>Tracheophyta</taxon>
        <taxon>Spermatophyta</taxon>
        <taxon>Magnoliopsida</taxon>
        <taxon>Liliopsida</taxon>
        <taxon>Poales</taxon>
        <taxon>Poaceae</taxon>
        <taxon>PACMAD clade</taxon>
        <taxon>Chloridoideae</taxon>
        <taxon>Eragrostideae</taxon>
        <taxon>Eragrostidinae</taxon>
        <taxon>Eragrostis</taxon>
    </lineage>
</organism>
<dbReference type="Gramene" id="TVU20936">
    <property type="protein sequence ID" value="TVU20936"/>
    <property type="gene ID" value="EJB05_30542"/>
</dbReference>
<feature type="non-terminal residue" evidence="2">
    <location>
        <position position="1"/>
    </location>
</feature>
<dbReference type="Proteomes" id="UP000324897">
    <property type="component" value="Unassembled WGS sequence"/>
</dbReference>
<accession>A0A5J9UBK9</accession>
<protein>
    <recommendedName>
        <fullName evidence="4">Secreted protein</fullName>
    </recommendedName>
</protein>
<keyword evidence="1" id="KW-0732">Signal</keyword>